<organism evidence="1 2">
    <name type="scientific">Stenotrophomonas oahuensis</name>
    <dbReference type="NCBI Taxonomy" id="3003271"/>
    <lineage>
        <taxon>Bacteria</taxon>
        <taxon>Pseudomonadati</taxon>
        <taxon>Pseudomonadota</taxon>
        <taxon>Gammaproteobacteria</taxon>
        <taxon>Lysobacterales</taxon>
        <taxon>Lysobacteraceae</taxon>
        <taxon>Stenotrophomonas</taxon>
    </lineage>
</organism>
<dbReference type="Proteomes" id="UP001302072">
    <property type="component" value="Chromosome"/>
</dbReference>
<protein>
    <submittedName>
        <fullName evidence="1">Uncharacterized protein</fullName>
    </submittedName>
</protein>
<keyword evidence="2" id="KW-1185">Reference proteome</keyword>
<accession>A0ABY9YUV3</accession>
<reference evidence="1 2" key="1">
    <citation type="submission" date="2022-12" db="EMBL/GenBank/DDBJ databases">
        <title>Two new species, Stenotrophomonas aracearum and Stenotrophomonas oahuensis, isolated from Anthurium (Araceae family) in Hawaii.</title>
        <authorList>
            <person name="Chunag S.C."/>
            <person name="Dobhal S."/>
            <person name="Alvarez A."/>
            <person name="Arif M."/>
        </authorList>
    </citation>
    <scope>NUCLEOTIDE SEQUENCE [LARGE SCALE GENOMIC DNA]</scope>
    <source>
        <strain evidence="1 2">A5586</strain>
    </source>
</reference>
<name>A0ABY9YUV3_9GAMM</name>
<proteinExistence type="predicted"/>
<evidence type="ECO:0000313" key="2">
    <source>
        <dbReference type="Proteomes" id="UP001302072"/>
    </source>
</evidence>
<gene>
    <name evidence="1" type="ORF">PDM29_19315</name>
</gene>
<evidence type="ECO:0000313" key="1">
    <source>
        <dbReference type="EMBL" id="WNH54760.1"/>
    </source>
</evidence>
<dbReference type="EMBL" id="CP115541">
    <property type="protein sequence ID" value="WNH54760.1"/>
    <property type="molecule type" value="Genomic_DNA"/>
</dbReference>
<sequence>MLVPDWKPSPPFFGDYGECLKGHHDSYITYQTMGVYPNTVSIPVVQESYVCDVREYPNGDGPDYQQRYREYEARLAEWYKRHPEKA</sequence>